<proteinExistence type="predicted"/>
<keyword evidence="1" id="KW-0812">Transmembrane</keyword>
<feature type="transmembrane region" description="Helical" evidence="1">
    <location>
        <begin position="107"/>
        <end position="128"/>
    </location>
</feature>
<evidence type="ECO:0000313" key="3">
    <source>
        <dbReference type="Proteomes" id="UP000597762"/>
    </source>
</evidence>
<dbReference type="Proteomes" id="UP000597762">
    <property type="component" value="Unassembled WGS sequence"/>
</dbReference>
<accession>A0A812EGM2</accession>
<keyword evidence="3" id="KW-1185">Reference proteome</keyword>
<sequence length="225" mass="26360">MYISFSLSFSLRFICSFSRPAHYRFFHFPSFLCSIAPSAVVIFLVFPSLVSRLCLCSFSLSLLNWFPCFLPLHFLFRFLALALYLFASPSLYFPSQFLLLFPSSFPLSLFFFLSLVFPFPFLCSLTSFRHTFLFVDLFIFSLKYLILSFLSYFLAFISNHFLLFIIFPTFLVKQLALTISLLFTFIFFCIHLAFFFFVCHSSPRHILSVSSSTQFIALICLHHRQ</sequence>
<feature type="transmembrane region" description="Helical" evidence="1">
    <location>
        <begin position="62"/>
        <end position="87"/>
    </location>
</feature>
<organism evidence="2 3">
    <name type="scientific">Acanthosepion pharaonis</name>
    <name type="common">Pharaoh cuttlefish</name>
    <name type="synonym">Sepia pharaonis</name>
    <dbReference type="NCBI Taxonomy" id="158019"/>
    <lineage>
        <taxon>Eukaryota</taxon>
        <taxon>Metazoa</taxon>
        <taxon>Spiralia</taxon>
        <taxon>Lophotrochozoa</taxon>
        <taxon>Mollusca</taxon>
        <taxon>Cephalopoda</taxon>
        <taxon>Coleoidea</taxon>
        <taxon>Decapodiformes</taxon>
        <taxon>Sepiida</taxon>
        <taxon>Sepiina</taxon>
        <taxon>Sepiidae</taxon>
        <taxon>Acanthosepion</taxon>
    </lineage>
</organism>
<gene>
    <name evidence="2" type="ORF">SPHA_74953</name>
</gene>
<dbReference type="EMBL" id="CAHIKZ030005444">
    <property type="protein sequence ID" value="CAE1325322.1"/>
    <property type="molecule type" value="Genomic_DNA"/>
</dbReference>
<dbReference type="AlphaFoldDB" id="A0A812EGM2"/>
<evidence type="ECO:0000313" key="2">
    <source>
        <dbReference type="EMBL" id="CAE1325322.1"/>
    </source>
</evidence>
<evidence type="ECO:0000256" key="1">
    <source>
        <dbReference type="SAM" id="Phobius"/>
    </source>
</evidence>
<feature type="transmembrane region" description="Helical" evidence="1">
    <location>
        <begin position="149"/>
        <end position="171"/>
    </location>
</feature>
<feature type="transmembrane region" description="Helical" evidence="1">
    <location>
        <begin position="177"/>
        <end position="198"/>
    </location>
</feature>
<keyword evidence="1" id="KW-1133">Transmembrane helix</keyword>
<keyword evidence="1" id="KW-0472">Membrane</keyword>
<reference evidence="2" key="1">
    <citation type="submission" date="2021-01" db="EMBL/GenBank/DDBJ databases">
        <authorList>
            <person name="Li R."/>
            <person name="Bekaert M."/>
        </authorList>
    </citation>
    <scope>NUCLEOTIDE SEQUENCE</scope>
    <source>
        <strain evidence="2">Farmed</strain>
    </source>
</reference>
<feature type="transmembrane region" description="Helical" evidence="1">
    <location>
        <begin position="28"/>
        <end position="50"/>
    </location>
</feature>
<protein>
    <submittedName>
        <fullName evidence="2">Uncharacterized protein</fullName>
    </submittedName>
</protein>
<comment type="caution">
    <text evidence="2">The sequence shown here is derived from an EMBL/GenBank/DDBJ whole genome shotgun (WGS) entry which is preliminary data.</text>
</comment>
<name>A0A812EGM2_ACAPH</name>